<proteinExistence type="inferred from homology"/>
<evidence type="ECO:0000256" key="2">
    <source>
        <dbReference type="ARBA" id="ARBA00023015"/>
    </source>
</evidence>
<organism evidence="5">
    <name type="scientific">Vibrio coralliilyticus</name>
    <dbReference type="NCBI Taxonomy" id="190893"/>
    <lineage>
        <taxon>Bacteria</taxon>
        <taxon>Pseudomonadati</taxon>
        <taxon>Pseudomonadota</taxon>
        <taxon>Gammaproteobacteria</taxon>
        <taxon>Vibrionales</taxon>
        <taxon>Vibrionaceae</taxon>
        <taxon>Vibrio</taxon>
    </lineage>
</organism>
<keyword evidence="4" id="KW-0804">Transcription</keyword>
<dbReference type="PRINTS" id="PR00039">
    <property type="entry name" value="HTHLYSR"/>
</dbReference>
<keyword evidence="3" id="KW-0238">DNA-binding</keyword>
<protein>
    <submittedName>
        <fullName evidence="5">Transcriptional regulator</fullName>
    </submittedName>
</protein>
<keyword evidence="2" id="KW-0805">Transcription regulation</keyword>
<dbReference type="RefSeq" id="WP_045985221.1">
    <property type="nucleotide sequence ID" value="NZ_CP063052.1"/>
</dbReference>
<dbReference type="GO" id="GO:0000976">
    <property type="term" value="F:transcription cis-regulatory region binding"/>
    <property type="evidence" value="ECO:0007669"/>
    <property type="project" value="TreeGrafter"/>
</dbReference>
<dbReference type="SUPFAM" id="SSF53850">
    <property type="entry name" value="Periplasmic binding protein-like II"/>
    <property type="match status" value="1"/>
</dbReference>
<dbReference type="InterPro" id="IPR036390">
    <property type="entry name" value="WH_DNA-bd_sf"/>
</dbReference>
<dbReference type="PROSITE" id="PS50931">
    <property type="entry name" value="HTH_LYSR"/>
    <property type="match status" value="1"/>
</dbReference>
<dbReference type="SUPFAM" id="SSF46785">
    <property type="entry name" value="Winged helix' DNA-binding domain"/>
    <property type="match status" value="1"/>
</dbReference>
<evidence type="ECO:0000256" key="1">
    <source>
        <dbReference type="ARBA" id="ARBA00009437"/>
    </source>
</evidence>
<dbReference type="InterPro" id="IPR036388">
    <property type="entry name" value="WH-like_DNA-bd_sf"/>
</dbReference>
<dbReference type="CDD" id="cd05466">
    <property type="entry name" value="PBP2_LTTR_substrate"/>
    <property type="match status" value="1"/>
</dbReference>
<dbReference type="InterPro" id="IPR000847">
    <property type="entry name" value="LysR_HTH_N"/>
</dbReference>
<dbReference type="AlphaFoldDB" id="A0A837G9Q5"/>
<evidence type="ECO:0000256" key="3">
    <source>
        <dbReference type="ARBA" id="ARBA00023125"/>
    </source>
</evidence>
<dbReference type="Gene3D" id="3.40.190.290">
    <property type="match status" value="1"/>
</dbReference>
<dbReference type="FunFam" id="1.10.10.10:FF:000001">
    <property type="entry name" value="LysR family transcriptional regulator"/>
    <property type="match status" value="1"/>
</dbReference>
<dbReference type="Pfam" id="PF03466">
    <property type="entry name" value="LysR_substrate"/>
    <property type="match status" value="1"/>
</dbReference>
<reference evidence="5" key="1">
    <citation type="journal article" date="2015" name="BMC Genomics">
        <title>Genome mining reveals unlocked bioactive potential of marine Gram-negative bacteria.</title>
        <authorList>
            <person name="Machado H."/>
            <person name="Sonnenschein E.C."/>
            <person name="Melchiorsen J."/>
            <person name="Gram L."/>
        </authorList>
    </citation>
    <scope>NUCLEOTIDE SEQUENCE</scope>
    <source>
        <strain evidence="5">S2052</strain>
    </source>
</reference>
<dbReference type="GO" id="GO:0003700">
    <property type="term" value="F:DNA-binding transcription factor activity"/>
    <property type="evidence" value="ECO:0007669"/>
    <property type="project" value="InterPro"/>
</dbReference>
<dbReference type="InterPro" id="IPR005119">
    <property type="entry name" value="LysR_subst-bd"/>
</dbReference>
<accession>A0A837G9Q5</accession>
<comment type="similarity">
    <text evidence="1">Belongs to the LysR transcriptional regulatory family.</text>
</comment>
<sequence length="293" mass="32554">MYNIEQLRMFVEAVEQGSFSASARKLGKVQSAVSQGINNLEIDLNVQLFDRSTRKPTLTREGRQLFKQVKAIVLQVEELNASVESIENGDEELIRLAVDDALMVPSLPKILHQFAEAFPATEIELISTASMDVVESLTSRLADIGIMFTDLDFSQEIHPCFIGHLPFKAICHPAHPLAELDTVTITDAIKYRQLLPRGNQGATLQQFPVLASKVWWSNSFSSIKHTILHGNLGWSYLPAHMVDPAIESGALVELRVSIDHKTWSPPVDVATLKSSGKGPALLWLEEHLKQLLD</sequence>
<evidence type="ECO:0000256" key="4">
    <source>
        <dbReference type="ARBA" id="ARBA00023163"/>
    </source>
</evidence>
<gene>
    <name evidence="5" type="ORF">TW71_05380</name>
</gene>
<comment type="caution">
    <text evidence="5">The sequence shown here is derived from an EMBL/GenBank/DDBJ whole genome shotgun (WGS) entry which is preliminary data.</text>
</comment>
<dbReference type="Gene3D" id="1.10.10.10">
    <property type="entry name" value="Winged helix-like DNA-binding domain superfamily/Winged helix DNA-binding domain"/>
    <property type="match status" value="1"/>
</dbReference>
<evidence type="ECO:0000313" key="5">
    <source>
        <dbReference type="EMBL" id="KJY76769.1"/>
    </source>
</evidence>
<dbReference type="EMBL" id="JXXR01000003">
    <property type="protein sequence ID" value="KJY76769.1"/>
    <property type="molecule type" value="Genomic_DNA"/>
</dbReference>
<dbReference type="Pfam" id="PF00126">
    <property type="entry name" value="HTH_1"/>
    <property type="match status" value="1"/>
</dbReference>
<dbReference type="PANTHER" id="PTHR30126">
    <property type="entry name" value="HTH-TYPE TRANSCRIPTIONAL REGULATOR"/>
    <property type="match status" value="1"/>
</dbReference>
<name>A0A837G9Q5_9VIBR</name>
<dbReference type="PANTHER" id="PTHR30126:SF91">
    <property type="entry name" value="LYSR FAMILY TRANSCRIPTIONAL REGULATOR"/>
    <property type="match status" value="1"/>
</dbReference>